<feature type="compositionally biased region" description="Basic and acidic residues" evidence="2">
    <location>
        <begin position="2872"/>
        <end position="2885"/>
    </location>
</feature>
<feature type="compositionally biased region" description="Basic and acidic residues" evidence="2">
    <location>
        <begin position="1091"/>
        <end position="1108"/>
    </location>
</feature>
<feature type="compositionally biased region" description="Basic and acidic residues" evidence="2">
    <location>
        <begin position="1323"/>
        <end position="1339"/>
    </location>
</feature>
<dbReference type="SMART" id="SM00443">
    <property type="entry name" value="G_patch"/>
    <property type="match status" value="1"/>
</dbReference>
<dbReference type="FunFam" id="3.30.160.20:FF:000053">
    <property type="entry name" value="protein SON isoform X1"/>
    <property type="match status" value="1"/>
</dbReference>
<feature type="compositionally biased region" description="Basic residues" evidence="2">
    <location>
        <begin position="3065"/>
        <end position="3079"/>
    </location>
</feature>
<feature type="region of interest" description="Disordered" evidence="2">
    <location>
        <begin position="2265"/>
        <end position="2292"/>
    </location>
</feature>
<feature type="compositionally biased region" description="Basic residues" evidence="2">
    <location>
        <begin position="1538"/>
        <end position="1549"/>
    </location>
</feature>
<feature type="compositionally biased region" description="Polar residues" evidence="2">
    <location>
        <begin position="1672"/>
        <end position="1701"/>
    </location>
</feature>
<dbReference type="PROSITE" id="PS50137">
    <property type="entry name" value="DS_RBD"/>
    <property type="match status" value="1"/>
</dbReference>
<feature type="compositionally biased region" description="Basic residues" evidence="2">
    <location>
        <begin position="1259"/>
        <end position="1268"/>
    </location>
</feature>
<dbReference type="InterPro" id="IPR032922">
    <property type="entry name" value="SON"/>
</dbReference>
<feature type="region of interest" description="Disordered" evidence="2">
    <location>
        <begin position="2476"/>
        <end position="3201"/>
    </location>
</feature>
<feature type="compositionally biased region" description="Basic and acidic residues" evidence="2">
    <location>
        <begin position="2666"/>
        <end position="2680"/>
    </location>
</feature>
<accession>A0A3L8RTG6</accession>
<feature type="region of interest" description="Disordered" evidence="2">
    <location>
        <begin position="2218"/>
        <end position="2245"/>
    </location>
</feature>
<dbReference type="Gene3D" id="3.30.160.20">
    <property type="match status" value="1"/>
</dbReference>
<feature type="compositionally biased region" description="Basic and acidic residues" evidence="2">
    <location>
        <begin position="2444"/>
        <end position="2458"/>
    </location>
</feature>
<evidence type="ECO:0000256" key="1">
    <source>
        <dbReference type="PROSITE-ProRule" id="PRU00266"/>
    </source>
</evidence>
<feature type="compositionally biased region" description="Basic and acidic residues" evidence="2">
    <location>
        <begin position="1269"/>
        <end position="1285"/>
    </location>
</feature>
<comment type="caution">
    <text evidence="5">The sequence shown here is derived from an EMBL/GenBank/DDBJ whole genome shotgun (WGS) entry which is preliminary data.</text>
</comment>
<keyword evidence="1" id="KW-0694">RNA-binding</keyword>
<feature type="region of interest" description="Disordered" evidence="2">
    <location>
        <begin position="2349"/>
        <end position="2464"/>
    </location>
</feature>
<dbReference type="PANTHER" id="PTHR46528">
    <property type="entry name" value="PROTEIN SON"/>
    <property type="match status" value="1"/>
</dbReference>
<feature type="compositionally biased region" description="Basic residues" evidence="2">
    <location>
        <begin position="1340"/>
        <end position="1349"/>
    </location>
</feature>
<dbReference type="GO" id="GO:0051726">
    <property type="term" value="P:regulation of cell cycle"/>
    <property type="evidence" value="ECO:0007669"/>
    <property type="project" value="InterPro"/>
</dbReference>
<feature type="compositionally biased region" description="Basic residues" evidence="2">
    <location>
        <begin position="1483"/>
        <end position="1492"/>
    </location>
</feature>
<feature type="compositionally biased region" description="Basic and acidic residues" evidence="2">
    <location>
        <begin position="1242"/>
        <end position="1258"/>
    </location>
</feature>
<protein>
    <recommendedName>
        <fullName evidence="7">Protein SON</fullName>
    </recommendedName>
</protein>
<feature type="region of interest" description="Disordered" evidence="2">
    <location>
        <begin position="3309"/>
        <end position="3344"/>
    </location>
</feature>
<dbReference type="Pfam" id="PF01585">
    <property type="entry name" value="G-patch"/>
    <property type="match status" value="1"/>
</dbReference>
<feature type="region of interest" description="Disordered" evidence="2">
    <location>
        <begin position="612"/>
        <end position="640"/>
    </location>
</feature>
<feature type="region of interest" description="Disordered" evidence="2">
    <location>
        <begin position="763"/>
        <end position="785"/>
    </location>
</feature>
<evidence type="ECO:0000313" key="5">
    <source>
        <dbReference type="EMBL" id="RLV85318.1"/>
    </source>
</evidence>
<feature type="compositionally biased region" description="Basic and acidic residues" evidence="2">
    <location>
        <begin position="1404"/>
        <end position="1426"/>
    </location>
</feature>
<dbReference type="InterPro" id="IPR000467">
    <property type="entry name" value="G_patch_dom"/>
</dbReference>
<feature type="compositionally biased region" description="Low complexity" evidence="2">
    <location>
        <begin position="1633"/>
        <end position="1647"/>
    </location>
</feature>
<feature type="compositionally biased region" description="Basic and acidic residues" evidence="2">
    <location>
        <begin position="2726"/>
        <end position="2743"/>
    </location>
</feature>
<dbReference type="PROSITE" id="PS50174">
    <property type="entry name" value="G_PATCH"/>
    <property type="match status" value="1"/>
</dbReference>
<feature type="compositionally biased region" description="Basic residues" evidence="2">
    <location>
        <begin position="1313"/>
        <end position="1322"/>
    </location>
</feature>
<name>A0A3L8RTG6_CHLGU</name>
<feature type="compositionally biased region" description="Basic residues" evidence="2">
    <location>
        <begin position="3012"/>
        <end position="3022"/>
    </location>
</feature>
<feature type="domain" description="DRBM" evidence="3">
    <location>
        <begin position="3521"/>
        <end position="3591"/>
    </location>
</feature>
<keyword evidence="6" id="KW-1185">Reference proteome</keyword>
<feature type="compositionally biased region" description="Low complexity" evidence="2">
    <location>
        <begin position="59"/>
        <end position="73"/>
    </location>
</feature>
<reference evidence="5 6" key="1">
    <citation type="journal article" date="2018" name="Proc. R. Soc. B">
        <title>A non-coding region near Follistatin controls head colour polymorphism in the Gouldian finch.</title>
        <authorList>
            <person name="Toomey M.B."/>
            <person name="Marques C.I."/>
            <person name="Andrade P."/>
            <person name="Araujo P.M."/>
            <person name="Sabatino S."/>
            <person name="Gazda M.A."/>
            <person name="Afonso S."/>
            <person name="Lopes R.J."/>
            <person name="Corbo J.C."/>
            <person name="Carneiro M."/>
        </authorList>
    </citation>
    <scope>NUCLEOTIDE SEQUENCE [LARGE SCALE GENOMIC DNA]</scope>
    <source>
        <strain evidence="5">Red01</strain>
        <tissue evidence="5">Muscle</tissue>
    </source>
</reference>
<feature type="compositionally biased region" description="Basic and acidic residues" evidence="2">
    <location>
        <begin position="1038"/>
        <end position="1050"/>
    </location>
</feature>
<feature type="compositionally biased region" description="Basic residues" evidence="2">
    <location>
        <begin position="1144"/>
        <end position="1199"/>
    </location>
</feature>
<feature type="compositionally biased region" description="Basic residues" evidence="2">
    <location>
        <begin position="3137"/>
        <end position="3189"/>
    </location>
</feature>
<feature type="compositionally biased region" description="Basic and acidic residues" evidence="2">
    <location>
        <begin position="1377"/>
        <end position="1393"/>
    </location>
</feature>
<feature type="domain" description="G-patch" evidence="4">
    <location>
        <begin position="3456"/>
        <end position="3502"/>
    </location>
</feature>
<dbReference type="GO" id="GO:0048024">
    <property type="term" value="P:regulation of mRNA splicing, via spliceosome"/>
    <property type="evidence" value="ECO:0007669"/>
    <property type="project" value="TreeGrafter"/>
</dbReference>
<feature type="compositionally biased region" description="Basic residues" evidence="2">
    <location>
        <begin position="1367"/>
        <end position="1376"/>
    </location>
</feature>
<dbReference type="SUPFAM" id="SSF54768">
    <property type="entry name" value="dsRNA-binding domain-like"/>
    <property type="match status" value="1"/>
</dbReference>
<dbReference type="Pfam" id="PF00035">
    <property type="entry name" value="dsrm"/>
    <property type="match status" value="1"/>
</dbReference>
<feature type="compositionally biased region" description="Acidic residues" evidence="2">
    <location>
        <begin position="2888"/>
        <end position="2901"/>
    </location>
</feature>
<feature type="compositionally biased region" description="Basic and acidic residues" evidence="2">
    <location>
        <begin position="3239"/>
        <end position="3253"/>
    </location>
</feature>
<dbReference type="EMBL" id="QUSF01000252">
    <property type="protein sequence ID" value="RLV85318.1"/>
    <property type="molecule type" value="Genomic_DNA"/>
</dbReference>
<dbReference type="PANTHER" id="PTHR46528:SF1">
    <property type="entry name" value="PROTEIN SON"/>
    <property type="match status" value="1"/>
</dbReference>
<sequence length="3609" mass="397176">MLEASRRGRKEGGGVMATNIEEILRSFVVSKFREIQEEQQQQHGGANVEGQPNGDTIPAEQAGPSEASGAAGSCQSDQIVQKIEEVLSGALGTELQCNPDVDKNTVKNSTQSTKRSSTGEDEIPRKKAKKNKKHKSKKKKKKKKKRKKEKKHKKQPKESKLSARPGEPAGVQPAPLLVPEQGSSQLNVQHGVLADANLAGHVQPELCSKPAEGLDNQALGLVSHSVTDSQHSAENLGSVEGTLCAANPPFNLESIQSNIAENTSIAQTRICTSEEQIQQSHENIYPVAVNASVVDTGNHAWSSIPSGIVSKLEIQKDSVEALGGTEVTLKSQGIGEVKASDAALEPETMEVLTYSEASHQAMSQRAAQGLDTASESVSLATGVTVTPTPANWAHPSAVAGQEVKIPETTEKSLHVGNVRSVERPLELGGASRTSEPSLQPSVIPGTLSMMQSSSMEASSVLKAGVPLQHPLTVSAATPVTHMEISAKTPPGPGAVTKMKDMEPAMGSVKALETTMEPVGVVAKDVRAAHESLQGKSVEGTAASATSLGASGMFLQHGVSAETRSVDRIQGSALPAGLTGMNVVAEAKGLGATSEPAAVVQTLVPQTAPEVQMAEGFRSPRAKDSEGTSLLRESRPESELHVRGLAPSLSLQKENTQGPGGVLTPAAVVEARTFTTASMSLQVEGVKASEEAMHCGTVTSPGLPALERTPEPAVACESVEPVREAEASAGVMPLQATAEREPLHASQTESSIIAHSQLMTHTTPSPTEVLRKRKDSEHVPEAETRSREAILETVQTSETSSESIQEQIVGHSAAVLESLPRVEENSMASGVLTELPDMQTQGSAVEHEMAARRTSTQGNELSEMEKAKYLEPASEAGGMRWLESMKESETVEVKGSETGEEPMVPMGDASAAVPEYLHAEKQQDLQVVLETKPATEWKSSEETPEILGASEIKSSEAVPKPEDVKGLETTLAHEVTAEVHYVEGVQSQQVEDMVIEKEDAAQTQTSEPLVAETVFSSSHAAEEEVSAETPVAETQDVETAPRTDVELKDGEAAVGLEAGTKDLKAAPVPESDAEAGPELIEEGQLEDTPEAEDIKEATPEEDSEKRDSETSDVQPDVAARMKETLMRLENVIEKSSHRTSEKKHDSKKQKRSRSKSQSRSRKRKKKSRSRSTSRRLTSKRARSRSRNYSVSRKKHSKSRSRSVEKRERMSSRRSRRRRSRSSDRYRSKSRSAEKRLSRRRRSRSSDHYRSKSRSVEKRLSSRRSRRRRSRSSDRYRSKSRSVEKRLSSRRSGRRRSRSSDHYRSKSRSVEKRLSSRRSGRRRSRSSDRYRSKSRSVEKRLSSRRSGRRRSRSSDRYRSKSRSVEKRLSSRRSGRRRSRSSDRYRSKSRSAEKRLSSWRSRRRHSRSSDRSKSRSRSSEKGGGKEYSWRFRHRSGSSDRSKSRSRSVEKRGRKASVRRSKRQRSKSSDLYKSRSRSVEKRDRKQSSRKSKRQRSKSSDRYKSRSKSVEKKKESSRKSKRRRSKSSERYKSRSRSVEKKRKESSKKSKRKRSKSSDSVKSRSKSVEKRDKLSSAKSSSKHVESSELQESAKSLDKDVPQSSFESEGKSSNGPTSVALSDEGVNGPVLPPSFGSGLSKTSENLEESSSSIEKTADLQHPAMSEFDTSKTPGDQELRSTSVEKTQDSELSMTSENGSTEKAATLESSLPPELPYSTSNSRSSSVEKRGDLETSSVADFHVSASHEDESRTAPLKEVEGPELPPALQIQSSSLLSEGEVSNFSDGHESQHIPGEHKELSQVLQVPELESSQLADSPGAVEAQRPFLPPEMIRPVIPDGCESAQMQEPPLASDGGHFMSPDGHGSGSSFAAPIEEHPLSVDEPFKSPHGNEQRFLSVEKVRAPDVSLTSVCGSVEVSADVISVSSFEVCESRSSVDKALDGPTLPQVLEVDCSRSSEMHDSRYLTGKIDGAGSLVMSKSGIPICHDGHKAKYNSFEQTGGAELSAASELRCSILPEGYKLTSAAVEKAEIQKPSLSVESGFSVSADGCESVGTPEKLQPPVTAVTSEGGIVLLPDSHELRPVSAEKGEMLNSSEVKYLASPDGYKLRSAYSEEVEVHEPFLIQESRCSVAADGHELASTTFERAEEPSQVSENEYTIGLDGPELTSTPAEKTELRKLYQVPEERCLESIDSQGLQSLSAEETQVQQPALALVSENEHAVSWVGQELRSSSPEKAEMQEEAVVPDSAVSSKDHSLALAGKPEVQECSLLPENEYSESPEGQEVTASPAEKEVQGPSLIHGSEYSIFHQGQILQSGPTESTAVQEPVLVPDNQYAASPKGQELLCAYPEKPEVQECSLLSENEYEASPKRHNLRSSPVEKEELEEHSEASESESSISTDSQELQPAVAGKTEGQELSLSEGECPMTPEGQELQSSPAERVLAKEPSLTSEHALSPEEHESRLGHAEETVGVDSTLTAERDHLFFESQEVSFTSLQKADVRDRSPTPENEHGASPDEQELRFTTVEKVDGLEPLTMNDRASMSPDGRDLNSTPVEKMDHAMPSLVPEGRAVSPDNCSVGPGEETGDLEPSLRSERRYSTSSYQEGQEPRSPMEEEGLESSVTSEHRRSTSPEGHDQKSIADEEMDDLERRSTSPDEHESRSSIGEEAEDLEQPLTTERRCSESSDEHESRSTTGEEAEDAETSLAAERRDSVSSDDRESRSAAGEDVEDGEPSLTAERRHSTSSDDHESRSSADEEAEDVTAEHRSVSPDGRESRSTVGEEAEDQELSLTAERRHSTSSDEQESRSTAGEDAEDVEPSSAAEQRDSTSSDEQESRSTGGEEAEDVEPLTAEHRRSASPDGAESRSTTAEEEGEDAEPSLTAEQRESTSSDEHESESSSGEEEGEDGEPSLADEEKQDSMPLEQSEEQDSSFVPESRRSESSEREKSRSKSVDKASDKESPQRSVSRHSKSPARQKSRSTSVEKTADKESVRRYRRRRSRSTARQRSQSTSVEKTADKESSRRSRRRRSRSAARQRSQSKSVEKAADKESSRRSRSRRSRSSQRRSKRYDTDSRSRRNRSRSATRRRASRSRSSSLSRSRHRRRSRSRSASRRRRSLSRDRRKRSQRNRSRSTDRRRRRSDSRDRRISLRLRSRSRTPLRQRRSRSRGRRRSSSRSPIRLRRSRSSGRRRYSRSPDRRRSRSSEFSSRSPKRLTDLDKAQLLEIAKANAAAMCAKSGVPLPPSLMPLLSQKKDDKANQKSSRDTLKELTEKCKKIAQSTDDVIVNKPHVSDEEEEERPFYNHPFKLSEPKPIFFNLSTPSIKPAPPPQPKNQVSLSKEFPVSSGSQHRKKEADSVYGEWVPVDKNGKDDGKDDVFPKPAIECVDITTAMNDRAVAQKRLNENSFDLEAMCMLNRAQEQIDAWAQSNSIPGQFTGSTGAQILSSDELTNSGPQAWIRKDQFLRAAPVTGGMGAQLMRKMGWREGEGLGKNKEGSVEPIMVDFKTDRKGLVAVGEKAQKRSGHYVVMKDLSGKHPVSALMEICNKRRWTPPEFVLVDDSGPDHRKHFIFKVRVNGNEYRPTFASLNKKHAKATAATAALQAMGLVPKESMVNTTMFRSASHR</sequence>
<proteinExistence type="predicted"/>
<feature type="compositionally biased region" description="Basic residues" evidence="2">
    <location>
        <begin position="2982"/>
        <end position="2992"/>
    </location>
</feature>
<feature type="compositionally biased region" description="Basic residues" evidence="2">
    <location>
        <begin position="3042"/>
        <end position="3056"/>
    </location>
</feature>
<evidence type="ECO:0000313" key="6">
    <source>
        <dbReference type="Proteomes" id="UP000276834"/>
    </source>
</evidence>
<feature type="region of interest" description="Disordered" evidence="2">
    <location>
        <begin position="1015"/>
        <end position="1812"/>
    </location>
</feature>
<evidence type="ECO:0000259" key="4">
    <source>
        <dbReference type="PROSITE" id="PS50174"/>
    </source>
</evidence>
<dbReference type="CDD" id="cd19870">
    <property type="entry name" value="DSRM_SON-like"/>
    <property type="match status" value="1"/>
</dbReference>
<dbReference type="GO" id="GO:0003723">
    <property type="term" value="F:RNA binding"/>
    <property type="evidence" value="ECO:0007669"/>
    <property type="project" value="UniProtKB-UniRule"/>
</dbReference>
<evidence type="ECO:0000259" key="3">
    <source>
        <dbReference type="PROSITE" id="PS50137"/>
    </source>
</evidence>
<gene>
    <name evidence="5" type="ORF">DV515_00016090</name>
</gene>
<feature type="compositionally biased region" description="Basic residues" evidence="2">
    <location>
        <begin position="1448"/>
        <end position="1462"/>
    </location>
</feature>
<dbReference type="OrthoDB" id="786951at2759"/>
<feature type="compositionally biased region" description="Basic and acidic residues" evidence="2">
    <location>
        <begin position="2781"/>
        <end position="2794"/>
    </location>
</feature>
<evidence type="ECO:0008006" key="7">
    <source>
        <dbReference type="Google" id="ProtNLM"/>
    </source>
</evidence>
<dbReference type="Proteomes" id="UP000276834">
    <property type="component" value="Unassembled WGS sequence"/>
</dbReference>
<feature type="compositionally biased region" description="Basic and acidic residues" evidence="2">
    <location>
        <begin position="1463"/>
        <end position="1482"/>
    </location>
</feature>
<feature type="compositionally biased region" description="Basic residues" evidence="2">
    <location>
        <begin position="126"/>
        <end position="155"/>
    </location>
</feature>
<organism evidence="5 6">
    <name type="scientific">Chloebia gouldiae</name>
    <name type="common">Gouldian finch</name>
    <name type="synonym">Erythrura gouldiae</name>
    <dbReference type="NCBI Taxonomy" id="44316"/>
    <lineage>
        <taxon>Eukaryota</taxon>
        <taxon>Metazoa</taxon>
        <taxon>Chordata</taxon>
        <taxon>Craniata</taxon>
        <taxon>Vertebrata</taxon>
        <taxon>Euteleostomi</taxon>
        <taxon>Archelosauria</taxon>
        <taxon>Archosauria</taxon>
        <taxon>Dinosauria</taxon>
        <taxon>Saurischia</taxon>
        <taxon>Theropoda</taxon>
        <taxon>Coelurosauria</taxon>
        <taxon>Aves</taxon>
        <taxon>Neognathae</taxon>
        <taxon>Neoaves</taxon>
        <taxon>Telluraves</taxon>
        <taxon>Australaves</taxon>
        <taxon>Passeriformes</taxon>
        <taxon>Passeroidea</taxon>
        <taxon>Passeridae</taxon>
        <taxon>Chloebia</taxon>
    </lineage>
</organism>
<feature type="compositionally biased region" description="Basic and acidic residues" evidence="2">
    <location>
        <begin position="1200"/>
        <end position="1209"/>
    </location>
</feature>
<feature type="compositionally biased region" description="Basic and acidic residues" evidence="2">
    <location>
        <begin position="2924"/>
        <end position="2950"/>
    </location>
</feature>
<feature type="compositionally biased region" description="Basic and acidic residues" evidence="2">
    <location>
        <begin position="3030"/>
        <end position="3041"/>
    </location>
</feature>
<feature type="compositionally biased region" description="Basic and acidic residues" evidence="2">
    <location>
        <begin position="1521"/>
        <end position="1537"/>
    </location>
</feature>
<feature type="compositionally biased region" description="Basic and acidic residues" evidence="2">
    <location>
        <begin position="1433"/>
        <end position="1447"/>
    </location>
</feature>
<feature type="compositionally biased region" description="Basic and acidic residues" evidence="2">
    <location>
        <begin position="1778"/>
        <end position="1792"/>
    </location>
</feature>
<feature type="compositionally biased region" description="Low complexity" evidence="2">
    <location>
        <begin position="2383"/>
        <end position="2393"/>
    </location>
</feature>
<dbReference type="InterPro" id="IPR014720">
    <property type="entry name" value="dsRBD_dom"/>
</dbReference>
<evidence type="ECO:0000256" key="2">
    <source>
        <dbReference type="SAM" id="MobiDB-lite"/>
    </source>
</evidence>
<feature type="compositionally biased region" description="Basic and acidic residues" evidence="2">
    <location>
        <begin position="1219"/>
        <end position="1234"/>
    </location>
</feature>
<feature type="compositionally biased region" description="Basic and acidic residues" evidence="2">
    <location>
        <begin position="2751"/>
        <end position="2765"/>
    </location>
</feature>
<feature type="compositionally biased region" description="Polar residues" evidence="2">
    <location>
        <begin position="1595"/>
        <end position="1613"/>
    </location>
</feature>
<feature type="compositionally biased region" description="Basic and acidic residues" evidence="2">
    <location>
        <begin position="1493"/>
        <end position="1513"/>
    </location>
</feature>
<feature type="compositionally biased region" description="Basic and acidic residues" evidence="2">
    <location>
        <begin position="1296"/>
        <end position="1312"/>
    </location>
</feature>
<feature type="region of interest" description="Disordered" evidence="2">
    <location>
        <begin position="1834"/>
        <end position="1860"/>
    </location>
</feature>
<feature type="compositionally biased region" description="Basic and acidic residues" evidence="2">
    <location>
        <begin position="2637"/>
        <end position="2650"/>
    </location>
</feature>
<feature type="compositionally biased region" description="Polar residues" evidence="2">
    <location>
        <begin position="106"/>
        <end position="116"/>
    </location>
</feature>
<feature type="compositionally biased region" description="Acidic residues" evidence="2">
    <location>
        <begin position="1070"/>
        <end position="1090"/>
    </location>
</feature>
<feature type="compositionally biased region" description="Basic and acidic residues" evidence="2">
    <location>
        <begin position="1350"/>
        <end position="1366"/>
    </location>
</feature>
<feature type="compositionally biased region" description="Basic and acidic residues" evidence="2">
    <location>
        <begin position="620"/>
        <end position="640"/>
    </location>
</feature>
<dbReference type="OMA" id="HIYEQIG"/>
<feature type="compositionally biased region" description="Polar residues" evidence="2">
    <location>
        <begin position="1761"/>
        <end position="1777"/>
    </location>
</feature>
<feature type="compositionally biased region" description="Basic and acidic residues" evidence="2">
    <location>
        <begin position="2488"/>
        <end position="2520"/>
    </location>
</feature>
<feature type="compositionally biased region" description="Basic and acidic residues" evidence="2">
    <location>
        <begin position="2613"/>
        <end position="2630"/>
    </location>
</feature>
<dbReference type="SMART" id="SM00358">
    <property type="entry name" value="DSRM"/>
    <property type="match status" value="1"/>
</dbReference>
<feature type="compositionally biased region" description="Basic and acidic residues" evidence="2">
    <location>
        <begin position="1737"/>
        <end position="1752"/>
    </location>
</feature>
<feature type="compositionally biased region" description="Basic and acidic residues" evidence="2">
    <location>
        <begin position="773"/>
        <end position="785"/>
    </location>
</feature>
<feature type="region of interest" description="Disordered" evidence="2">
    <location>
        <begin position="35"/>
        <end position="75"/>
    </location>
</feature>
<feature type="compositionally biased region" description="Basic residues" evidence="2">
    <location>
        <begin position="2954"/>
        <end position="2966"/>
    </location>
</feature>
<dbReference type="STRING" id="44316.ENSEGOP00005016752"/>
<feature type="compositionally biased region" description="Basic and acidic residues" evidence="2">
    <location>
        <begin position="1118"/>
        <end position="1143"/>
    </location>
</feature>
<feature type="compositionally biased region" description="Basic residues" evidence="2">
    <location>
        <begin position="1286"/>
        <end position="1295"/>
    </location>
</feature>
<feature type="region of interest" description="Disordered" evidence="2">
    <location>
        <begin position="95"/>
        <end position="177"/>
    </location>
</feature>
<feature type="compositionally biased region" description="Basic and acidic residues" evidence="2">
    <location>
        <begin position="1550"/>
        <end position="1569"/>
    </location>
</feature>
<feature type="compositionally biased region" description="Basic residues" evidence="2">
    <location>
        <begin position="3087"/>
        <end position="3129"/>
    </location>
</feature>
<feature type="compositionally biased region" description="Basic and acidic residues" evidence="2">
    <location>
        <begin position="2696"/>
        <end position="2710"/>
    </location>
</feature>
<feature type="region of interest" description="Disordered" evidence="2">
    <location>
        <begin position="3233"/>
        <end position="3253"/>
    </location>
</feature>